<reference evidence="8" key="1">
    <citation type="submission" date="2023-06" db="EMBL/GenBank/DDBJ databases">
        <title>Genomic of Agaribacillus aureum.</title>
        <authorList>
            <person name="Wang G."/>
        </authorList>
    </citation>
    <scope>NUCLEOTIDE SEQUENCE</scope>
    <source>
        <strain evidence="8">BMA12</strain>
    </source>
</reference>
<dbReference type="SUPFAM" id="SSF53649">
    <property type="entry name" value="Alkaline phosphatase-like"/>
    <property type="match status" value="1"/>
</dbReference>
<dbReference type="EMBL" id="JAUJEB010000001">
    <property type="protein sequence ID" value="MDN5210763.1"/>
    <property type="molecule type" value="Genomic_DNA"/>
</dbReference>
<comment type="similarity">
    <text evidence="2">Belongs to the sulfatase family.</text>
</comment>
<proteinExistence type="inferred from homology"/>
<dbReference type="Proteomes" id="UP001172083">
    <property type="component" value="Unassembled WGS sequence"/>
</dbReference>
<dbReference type="PANTHER" id="PTHR45953">
    <property type="entry name" value="IDURONATE 2-SULFATASE"/>
    <property type="match status" value="1"/>
</dbReference>
<dbReference type="Gene3D" id="3.40.720.10">
    <property type="entry name" value="Alkaline Phosphatase, subunit A"/>
    <property type="match status" value="1"/>
</dbReference>
<feature type="domain" description="Sulfatase N-terminal" evidence="7">
    <location>
        <begin position="42"/>
        <end position="378"/>
    </location>
</feature>
<organism evidence="8 9">
    <name type="scientific">Agaribacillus aureus</name>
    <dbReference type="NCBI Taxonomy" id="3051825"/>
    <lineage>
        <taxon>Bacteria</taxon>
        <taxon>Pseudomonadati</taxon>
        <taxon>Bacteroidota</taxon>
        <taxon>Cytophagia</taxon>
        <taxon>Cytophagales</taxon>
        <taxon>Splendidivirgaceae</taxon>
        <taxon>Agaribacillus</taxon>
    </lineage>
</organism>
<evidence type="ECO:0000256" key="5">
    <source>
        <dbReference type="ARBA" id="ARBA00022801"/>
    </source>
</evidence>
<sequence>MIKPSLYFNKGLAALIILMNLLVYCCSSNPSKLEPDQQKRYNVLFLIVDDMNDYGFYHGFPKVKMPYLDAFKKTAITFERAYCASPVCTPSRAATFSGLYPHNTGAYFNGSDPWNQSELLKSVETMPECFKRNGYTTFGRGKLYHAQLEEGRIENNFDNRPLYGGGFGPFPDEDHQIKGKFWGYQSFPDSLFPDVKNAEAAIEFLKKDKDKPFFLGLGLWRPHSPFTAPQRFYDMYDIDEIEFPAGFKKDDTTDIPELSKTLLDPFGRFPVSGLTTPDKWKEMLLAYNACNSFADWSIGRVIKELDNSKYADNTIVVFWSDNGYHCGEKNHWEKNTLYEQAALTPLAIRIPGSETNGKIITAPVSLVDLYATLIDYCGLNSPKNEIDSKSLRPLLENPQANWEHPAITTFGEGSVSIRSQRYRYIQYVDGSEELYDHNSDPYEFKNIANETALSSIKTNLRRYIPKKFAKELPGRKN</sequence>
<evidence type="ECO:0000256" key="3">
    <source>
        <dbReference type="ARBA" id="ARBA00022723"/>
    </source>
</evidence>
<dbReference type="CDD" id="cd16030">
    <property type="entry name" value="iduronate-2-sulfatase"/>
    <property type="match status" value="1"/>
</dbReference>
<dbReference type="Pfam" id="PF00884">
    <property type="entry name" value="Sulfatase"/>
    <property type="match status" value="1"/>
</dbReference>
<dbReference type="RefSeq" id="WP_346756104.1">
    <property type="nucleotide sequence ID" value="NZ_JAUJEB010000001.1"/>
</dbReference>
<evidence type="ECO:0000259" key="7">
    <source>
        <dbReference type="Pfam" id="PF00884"/>
    </source>
</evidence>
<dbReference type="InterPro" id="IPR000917">
    <property type="entry name" value="Sulfatase_N"/>
</dbReference>
<evidence type="ECO:0000256" key="1">
    <source>
        <dbReference type="ARBA" id="ARBA00001913"/>
    </source>
</evidence>
<name>A0ABT8KZA2_9BACT</name>
<keyword evidence="6" id="KW-0106">Calcium</keyword>
<protein>
    <submittedName>
        <fullName evidence="8">Sulfatase</fullName>
    </submittedName>
</protein>
<keyword evidence="5" id="KW-0378">Hydrolase</keyword>
<keyword evidence="9" id="KW-1185">Reference proteome</keyword>
<evidence type="ECO:0000313" key="8">
    <source>
        <dbReference type="EMBL" id="MDN5210763.1"/>
    </source>
</evidence>
<dbReference type="PANTHER" id="PTHR45953:SF1">
    <property type="entry name" value="IDURONATE 2-SULFATASE"/>
    <property type="match status" value="1"/>
</dbReference>
<dbReference type="InterPro" id="IPR017850">
    <property type="entry name" value="Alkaline_phosphatase_core_sf"/>
</dbReference>
<evidence type="ECO:0000256" key="2">
    <source>
        <dbReference type="ARBA" id="ARBA00008779"/>
    </source>
</evidence>
<evidence type="ECO:0000256" key="6">
    <source>
        <dbReference type="ARBA" id="ARBA00022837"/>
    </source>
</evidence>
<gene>
    <name evidence="8" type="ORF">QQ020_01850</name>
</gene>
<dbReference type="InterPro" id="IPR035874">
    <property type="entry name" value="IDS"/>
</dbReference>
<comment type="cofactor">
    <cofactor evidence="1">
        <name>Ca(2+)</name>
        <dbReference type="ChEBI" id="CHEBI:29108"/>
    </cofactor>
</comment>
<keyword evidence="3" id="KW-0479">Metal-binding</keyword>
<evidence type="ECO:0000256" key="4">
    <source>
        <dbReference type="ARBA" id="ARBA00022729"/>
    </source>
</evidence>
<accession>A0ABT8KZA2</accession>
<evidence type="ECO:0000313" key="9">
    <source>
        <dbReference type="Proteomes" id="UP001172083"/>
    </source>
</evidence>
<keyword evidence="4" id="KW-0732">Signal</keyword>
<comment type="caution">
    <text evidence="8">The sequence shown here is derived from an EMBL/GenBank/DDBJ whole genome shotgun (WGS) entry which is preliminary data.</text>
</comment>